<keyword evidence="7 13" id="KW-0479">Metal-binding</keyword>
<dbReference type="GO" id="GO:0019310">
    <property type="term" value="P:inositol catabolic process"/>
    <property type="evidence" value="ECO:0007669"/>
    <property type="project" value="UniProtKB-UniRule"/>
</dbReference>
<dbReference type="EC" id="1.13.99.1" evidence="4 14"/>
<evidence type="ECO:0000256" key="12">
    <source>
        <dbReference type="PIRSR" id="PIRSR607828-1"/>
    </source>
</evidence>
<feature type="binding site" evidence="13">
    <location>
        <position position="106"/>
    </location>
    <ligand>
        <name>Fe cation</name>
        <dbReference type="ChEBI" id="CHEBI:24875"/>
        <label>1</label>
    </ligand>
</feature>
<reference evidence="15" key="1">
    <citation type="submission" date="2023-06" db="EMBL/GenBank/DDBJ databases">
        <title>Genome-scale phylogeny and comparative genomics of the fungal order Sordariales.</title>
        <authorList>
            <consortium name="Lawrence Berkeley National Laboratory"/>
            <person name="Hensen N."/>
            <person name="Bonometti L."/>
            <person name="Westerberg I."/>
            <person name="Brannstrom I.O."/>
            <person name="Guillou S."/>
            <person name="Cros-Aarteil S."/>
            <person name="Calhoun S."/>
            <person name="Haridas S."/>
            <person name="Kuo A."/>
            <person name="Mondo S."/>
            <person name="Pangilinan J."/>
            <person name="Riley R."/>
            <person name="LaButti K."/>
            <person name="Andreopoulos B."/>
            <person name="Lipzen A."/>
            <person name="Chen C."/>
            <person name="Yanf M."/>
            <person name="Daum C."/>
            <person name="Ng V."/>
            <person name="Clum A."/>
            <person name="Steindorff A."/>
            <person name="Ohm R."/>
            <person name="Martin F."/>
            <person name="Silar P."/>
            <person name="Natvig D."/>
            <person name="Lalanne C."/>
            <person name="Gautier V."/>
            <person name="Ament-velasquez S.L."/>
            <person name="Kruys A."/>
            <person name="Hutchinson M.I."/>
            <person name="Powell A.J."/>
            <person name="Barry K."/>
            <person name="Miller A.N."/>
            <person name="Grigoriev I.V."/>
            <person name="Debuchy R."/>
            <person name="Gladieux P."/>
            <person name="Thoren M.H."/>
            <person name="Johannesson H."/>
        </authorList>
    </citation>
    <scope>NUCLEOTIDE SEQUENCE</scope>
    <source>
        <strain evidence="15">SMH3187-1</strain>
    </source>
</reference>
<dbReference type="InterPro" id="IPR007828">
    <property type="entry name" value="Inositol_oxygenase"/>
</dbReference>
<evidence type="ECO:0000256" key="1">
    <source>
        <dbReference type="ARBA" id="ARBA00004496"/>
    </source>
</evidence>
<evidence type="ECO:0000256" key="10">
    <source>
        <dbReference type="ARBA" id="ARBA00029668"/>
    </source>
</evidence>
<name>A0AA40K0H7_9PEZI</name>
<comment type="similarity">
    <text evidence="3 14">Belongs to the myo-inositol oxygenase family.</text>
</comment>
<dbReference type="GO" id="GO:0050113">
    <property type="term" value="F:inositol oxygenase activity"/>
    <property type="evidence" value="ECO:0007669"/>
    <property type="project" value="UniProtKB-UniRule"/>
</dbReference>
<keyword evidence="16" id="KW-1185">Reference proteome</keyword>
<feature type="binding site" evidence="13">
    <location>
        <position position="131"/>
    </location>
    <ligand>
        <name>Fe cation</name>
        <dbReference type="ChEBI" id="CHEBI:24875"/>
        <label>1</label>
    </ligand>
</feature>
<dbReference type="AlphaFoldDB" id="A0AA40K0H7"/>
<keyword evidence="8 14" id="KW-0560">Oxidoreductase</keyword>
<feature type="binding site" evidence="12">
    <location>
        <begin position="92"/>
        <end position="94"/>
    </location>
    <ligand>
        <name>substrate</name>
    </ligand>
</feature>
<dbReference type="GO" id="GO:0005737">
    <property type="term" value="C:cytoplasm"/>
    <property type="evidence" value="ECO:0007669"/>
    <property type="project" value="UniProtKB-SubCell"/>
</dbReference>
<gene>
    <name evidence="15" type="ORF">B0T18DRAFT_472993</name>
</gene>
<evidence type="ECO:0000256" key="7">
    <source>
        <dbReference type="ARBA" id="ARBA00022723"/>
    </source>
</evidence>
<evidence type="ECO:0000256" key="9">
    <source>
        <dbReference type="ARBA" id="ARBA00023004"/>
    </source>
</evidence>
<keyword evidence="9 13" id="KW-0408">Iron</keyword>
<evidence type="ECO:0000256" key="8">
    <source>
        <dbReference type="ARBA" id="ARBA00023002"/>
    </source>
</evidence>
<evidence type="ECO:0000256" key="6">
    <source>
        <dbReference type="ARBA" id="ARBA00022490"/>
    </source>
</evidence>
<comment type="pathway">
    <text evidence="2 14">Polyol metabolism; myo-inositol degradation into D-glucuronate; D-glucuronate from myo-inositol: step 1/1.</text>
</comment>
<organism evidence="15 16">
    <name type="scientific">Schizothecium vesticola</name>
    <dbReference type="NCBI Taxonomy" id="314040"/>
    <lineage>
        <taxon>Eukaryota</taxon>
        <taxon>Fungi</taxon>
        <taxon>Dikarya</taxon>
        <taxon>Ascomycota</taxon>
        <taxon>Pezizomycotina</taxon>
        <taxon>Sordariomycetes</taxon>
        <taxon>Sordariomycetidae</taxon>
        <taxon>Sordariales</taxon>
        <taxon>Schizotheciaceae</taxon>
        <taxon>Schizothecium</taxon>
    </lineage>
</organism>
<dbReference type="Proteomes" id="UP001172155">
    <property type="component" value="Unassembled WGS sequence"/>
</dbReference>
<comment type="caution">
    <text evidence="15">The sequence shown here is derived from an EMBL/GenBank/DDBJ whole genome shotgun (WGS) entry which is preliminary data.</text>
</comment>
<evidence type="ECO:0000313" key="16">
    <source>
        <dbReference type="Proteomes" id="UP001172155"/>
    </source>
</evidence>
<comment type="catalytic activity">
    <reaction evidence="11 14">
        <text>myo-inositol + O2 = D-glucuronate + H2O + H(+)</text>
        <dbReference type="Rhea" id="RHEA:23696"/>
        <dbReference type="ChEBI" id="CHEBI:15377"/>
        <dbReference type="ChEBI" id="CHEBI:15378"/>
        <dbReference type="ChEBI" id="CHEBI:15379"/>
        <dbReference type="ChEBI" id="CHEBI:17268"/>
        <dbReference type="ChEBI" id="CHEBI:58720"/>
        <dbReference type="EC" id="1.13.99.1"/>
    </reaction>
</comment>
<keyword evidence="6 14" id="KW-0963">Cytoplasm</keyword>
<dbReference type="Gene3D" id="1.10.3210.10">
    <property type="entry name" value="Hypothetical protein af1432"/>
    <property type="match status" value="1"/>
</dbReference>
<sequence length="301" mass="33313">MSTAILPPGPALEAISDEIDAHNSEKYSLSPSRFRLYPPTPTSPLLQFYTLQHTLQTYAYNLAARARFHSPTRPRPRHTIWSALLLLSSLVDASDPDAAALSQLQHSLQTAEALRRDGHPRWMQLVGLIHDLGKLMAFVGGGVTQGGQWDVVGDTFPVGCAFREEVLVYPGTWGGNPDGADAVYGTRLGLYEEGCGMGGLVMSWGHDEFLYQVLKGLGGRCRLPGVGLGMVRFHSFYGWHREGGYGEFMAEGDEEVLEAVRVFNKYDLYTKRDEEVDVEGVRAYWEGVIGEFIEGDGVIEW</sequence>
<feature type="binding site" evidence="12">
    <location>
        <position position="134"/>
    </location>
    <ligand>
        <name>substrate</name>
    </ligand>
</feature>
<comment type="cofactor">
    <cofactor evidence="13 14">
        <name>Fe cation</name>
        <dbReference type="ChEBI" id="CHEBI:24875"/>
    </cofactor>
    <text evidence="13 14">Binds 2 iron ions per subunit.</text>
</comment>
<accession>A0AA40K0H7</accession>
<evidence type="ECO:0000256" key="4">
    <source>
        <dbReference type="ARBA" id="ARBA00011919"/>
    </source>
</evidence>
<evidence type="ECO:0000256" key="5">
    <source>
        <dbReference type="ARBA" id="ARBA00019269"/>
    </source>
</evidence>
<feature type="binding site" evidence="12">
    <location>
        <begin position="153"/>
        <end position="154"/>
    </location>
    <ligand>
        <name>substrate</name>
    </ligand>
</feature>
<feature type="binding site" evidence="13">
    <location>
        <position position="206"/>
    </location>
    <ligand>
        <name>Fe cation</name>
        <dbReference type="ChEBI" id="CHEBI:24875"/>
        <label>1</label>
    </ligand>
</feature>
<feature type="binding site" evidence="13">
    <location>
        <position position="130"/>
    </location>
    <ligand>
        <name>Fe cation</name>
        <dbReference type="ChEBI" id="CHEBI:24875"/>
        <label>1</label>
    </ligand>
</feature>
<evidence type="ECO:0000256" key="14">
    <source>
        <dbReference type="RuleBase" id="RU367039"/>
    </source>
</evidence>
<evidence type="ECO:0000256" key="3">
    <source>
        <dbReference type="ARBA" id="ARBA00005286"/>
    </source>
</evidence>
<dbReference type="Pfam" id="PF05153">
    <property type="entry name" value="MIOX"/>
    <property type="match status" value="1"/>
</dbReference>
<feature type="binding site" evidence="12">
    <location>
        <position position="35"/>
    </location>
    <ligand>
        <name>substrate</name>
    </ligand>
</feature>
<evidence type="ECO:0000256" key="13">
    <source>
        <dbReference type="PIRSR" id="PIRSR607828-2"/>
    </source>
</evidence>
<evidence type="ECO:0000313" key="15">
    <source>
        <dbReference type="EMBL" id="KAK0741346.1"/>
    </source>
</evidence>
<feature type="binding site" evidence="13">
    <location>
        <position position="267"/>
    </location>
    <ligand>
        <name>Fe cation</name>
        <dbReference type="ChEBI" id="CHEBI:24875"/>
        <label>1</label>
    </ligand>
</feature>
<comment type="subcellular location">
    <subcellularLocation>
        <location evidence="1 14">Cytoplasm</location>
    </subcellularLocation>
</comment>
<feature type="binding site" evidence="12">
    <location>
        <begin position="234"/>
        <end position="235"/>
    </location>
    <ligand>
        <name>substrate</name>
    </ligand>
</feature>
<evidence type="ECO:0000256" key="2">
    <source>
        <dbReference type="ARBA" id="ARBA00005167"/>
    </source>
</evidence>
<dbReference type="SUPFAM" id="SSF109604">
    <property type="entry name" value="HD-domain/PDEase-like"/>
    <property type="match status" value="1"/>
</dbReference>
<dbReference type="PANTHER" id="PTHR12588">
    <property type="entry name" value="MYOINOSITOL OXYGENASE"/>
    <property type="match status" value="1"/>
</dbReference>
<proteinExistence type="inferred from homology"/>
<evidence type="ECO:0000256" key="11">
    <source>
        <dbReference type="ARBA" id="ARBA00048271"/>
    </source>
</evidence>
<dbReference type="EMBL" id="JAUKUD010000006">
    <property type="protein sequence ID" value="KAK0741346.1"/>
    <property type="molecule type" value="Genomic_DNA"/>
</dbReference>
<dbReference type="PANTHER" id="PTHR12588:SF0">
    <property type="entry name" value="INOSITOL OXYGENASE"/>
    <property type="match status" value="1"/>
</dbReference>
<feature type="binding site" evidence="13">
    <location>
        <position position="234"/>
    </location>
    <ligand>
        <name>Fe cation</name>
        <dbReference type="ChEBI" id="CHEBI:24875"/>
        <label>1</label>
    </ligand>
</feature>
<protein>
    <recommendedName>
        <fullName evidence="5 14">Inositol oxygenase</fullName>
        <ecNumber evidence="4 14">1.13.99.1</ecNumber>
    </recommendedName>
    <alternativeName>
        <fullName evidence="10 14">Myo-inositol oxygenase</fullName>
    </alternativeName>
</protein>
<dbReference type="GO" id="GO:0005506">
    <property type="term" value="F:iron ion binding"/>
    <property type="evidence" value="ECO:0007669"/>
    <property type="project" value="InterPro"/>
</dbReference>